<name>A0A0P0VB25_ORYSJ</name>
<dbReference type="Proteomes" id="UP000059680">
    <property type="component" value="Chromosome 1"/>
</dbReference>
<dbReference type="STRING" id="39947.A0A0P0VB25"/>
<evidence type="ECO:0000313" key="1">
    <source>
        <dbReference type="EMBL" id="BAS75478.1"/>
    </source>
</evidence>
<dbReference type="Gramene" id="Os01t0873300-00">
    <property type="protein sequence ID" value="Os01t0873300-00"/>
    <property type="gene ID" value="Os01g0873300"/>
</dbReference>
<gene>
    <name evidence="1" type="ordered locus">Os01g0873300</name>
    <name evidence="1" type="ORF">OSNPB_010873300</name>
</gene>
<protein>
    <submittedName>
        <fullName evidence="1">Os01g0873300 protein</fullName>
    </submittedName>
</protein>
<accession>A0A0P0VB25</accession>
<evidence type="ECO:0000313" key="2">
    <source>
        <dbReference type="Proteomes" id="UP000059680"/>
    </source>
</evidence>
<dbReference type="InParanoid" id="A0A0P0VB25"/>
<keyword evidence="2" id="KW-1185">Reference proteome</keyword>
<reference evidence="1 2" key="2">
    <citation type="journal article" date="2013" name="Plant Cell Physiol.">
        <title>Rice Annotation Project Database (RAP-DB): an integrative and interactive database for rice genomics.</title>
        <authorList>
            <person name="Sakai H."/>
            <person name="Lee S.S."/>
            <person name="Tanaka T."/>
            <person name="Numa H."/>
            <person name="Kim J."/>
            <person name="Kawahara Y."/>
            <person name="Wakimoto H."/>
            <person name="Yang C.C."/>
            <person name="Iwamoto M."/>
            <person name="Abe T."/>
            <person name="Yamada Y."/>
            <person name="Muto A."/>
            <person name="Inokuchi H."/>
            <person name="Ikemura T."/>
            <person name="Matsumoto T."/>
            <person name="Sasaki T."/>
            <person name="Itoh T."/>
        </authorList>
    </citation>
    <scope>NUCLEOTIDE SEQUENCE [LARGE SCALE GENOMIC DNA]</scope>
    <source>
        <strain evidence="2">cv. Nipponbare</strain>
    </source>
</reference>
<dbReference type="EMBL" id="AP014957">
    <property type="protein sequence ID" value="BAS75478.1"/>
    <property type="molecule type" value="Genomic_DNA"/>
</dbReference>
<sequence>MHRGWRSSTGAGKEVVLLIQATPARGGDGKGPTATECALAAADLTTGEWRRVEVSWEGEGEEEEARGGGMPFFARCAAA</sequence>
<proteinExistence type="predicted"/>
<organism evidence="1 2">
    <name type="scientific">Oryza sativa subsp. japonica</name>
    <name type="common">Rice</name>
    <dbReference type="NCBI Taxonomy" id="39947"/>
    <lineage>
        <taxon>Eukaryota</taxon>
        <taxon>Viridiplantae</taxon>
        <taxon>Streptophyta</taxon>
        <taxon>Embryophyta</taxon>
        <taxon>Tracheophyta</taxon>
        <taxon>Spermatophyta</taxon>
        <taxon>Magnoliopsida</taxon>
        <taxon>Liliopsida</taxon>
        <taxon>Poales</taxon>
        <taxon>Poaceae</taxon>
        <taxon>BOP clade</taxon>
        <taxon>Oryzoideae</taxon>
        <taxon>Oryzeae</taxon>
        <taxon>Oryzinae</taxon>
        <taxon>Oryza</taxon>
        <taxon>Oryza sativa</taxon>
    </lineage>
</organism>
<reference evidence="1 2" key="3">
    <citation type="journal article" date="2013" name="Rice">
        <title>Improvement of the Oryza sativa Nipponbare reference genome using next generation sequence and optical map data.</title>
        <authorList>
            <person name="Kawahara Y."/>
            <person name="de la Bastide M."/>
            <person name="Hamilton J.P."/>
            <person name="Kanamori H."/>
            <person name="McCombie W.R."/>
            <person name="Ouyang S."/>
            <person name="Schwartz D.C."/>
            <person name="Tanaka T."/>
            <person name="Wu J."/>
            <person name="Zhou S."/>
            <person name="Childs K.L."/>
            <person name="Davidson R.M."/>
            <person name="Lin H."/>
            <person name="Quesada-Ocampo L."/>
            <person name="Vaillancourt B."/>
            <person name="Sakai H."/>
            <person name="Lee S.S."/>
            <person name="Kim J."/>
            <person name="Numa H."/>
            <person name="Itoh T."/>
            <person name="Buell C.R."/>
            <person name="Matsumoto T."/>
        </authorList>
    </citation>
    <scope>NUCLEOTIDE SEQUENCE [LARGE SCALE GENOMIC DNA]</scope>
    <source>
        <strain evidence="2">cv. Nipponbare</strain>
    </source>
</reference>
<reference evidence="2" key="1">
    <citation type="journal article" date="2005" name="Nature">
        <title>The map-based sequence of the rice genome.</title>
        <authorList>
            <consortium name="International rice genome sequencing project (IRGSP)"/>
            <person name="Matsumoto T."/>
            <person name="Wu J."/>
            <person name="Kanamori H."/>
            <person name="Katayose Y."/>
            <person name="Fujisawa M."/>
            <person name="Namiki N."/>
            <person name="Mizuno H."/>
            <person name="Yamamoto K."/>
            <person name="Antonio B.A."/>
            <person name="Baba T."/>
            <person name="Sakata K."/>
            <person name="Nagamura Y."/>
            <person name="Aoki H."/>
            <person name="Arikawa K."/>
            <person name="Arita K."/>
            <person name="Bito T."/>
            <person name="Chiden Y."/>
            <person name="Fujitsuka N."/>
            <person name="Fukunaka R."/>
            <person name="Hamada M."/>
            <person name="Harada C."/>
            <person name="Hayashi A."/>
            <person name="Hijishita S."/>
            <person name="Honda M."/>
            <person name="Hosokawa S."/>
            <person name="Ichikawa Y."/>
            <person name="Idonuma A."/>
            <person name="Iijima M."/>
            <person name="Ikeda M."/>
            <person name="Ikeno M."/>
            <person name="Ito K."/>
            <person name="Ito S."/>
            <person name="Ito T."/>
            <person name="Ito Y."/>
            <person name="Ito Y."/>
            <person name="Iwabuchi A."/>
            <person name="Kamiya K."/>
            <person name="Karasawa W."/>
            <person name="Kurita K."/>
            <person name="Katagiri S."/>
            <person name="Kikuta A."/>
            <person name="Kobayashi H."/>
            <person name="Kobayashi N."/>
            <person name="Machita K."/>
            <person name="Maehara T."/>
            <person name="Masukawa M."/>
            <person name="Mizubayashi T."/>
            <person name="Mukai Y."/>
            <person name="Nagasaki H."/>
            <person name="Nagata Y."/>
            <person name="Naito S."/>
            <person name="Nakashima M."/>
            <person name="Nakama Y."/>
            <person name="Nakamichi Y."/>
            <person name="Nakamura M."/>
            <person name="Meguro A."/>
            <person name="Negishi M."/>
            <person name="Ohta I."/>
            <person name="Ohta T."/>
            <person name="Okamoto M."/>
            <person name="Ono N."/>
            <person name="Saji S."/>
            <person name="Sakaguchi M."/>
            <person name="Sakai K."/>
            <person name="Shibata M."/>
            <person name="Shimokawa T."/>
            <person name="Song J."/>
            <person name="Takazaki Y."/>
            <person name="Terasawa K."/>
            <person name="Tsugane M."/>
            <person name="Tsuji K."/>
            <person name="Ueda S."/>
            <person name="Waki K."/>
            <person name="Yamagata H."/>
            <person name="Yamamoto M."/>
            <person name="Yamamoto S."/>
            <person name="Yamane H."/>
            <person name="Yoshiki S."/>
            <person name="Yoshihara R."/>
            <person name="Yukawa K."/>
            <person name="Zhong H."/>
            <person name="Yano M."/>
            <person name="Yuan Q."/>
            <person name="Ouyang S."/>
            <person name="Liu J."/>
            <person name="Jones K.M."/>
            <person name="Gansberger K."/>
            <person name="Moffat K."/>
            <person name="Hill J."/>
            <person name="Bera J."/>
            <person name="Fadrosh D."/>
            <person name="Jin S."/>
            <person name="Johri S."/>
            <person name="Kim M."/>
            <person name="Overton L."/>
            <person name="Reardon M."/>
            <person name="Tsitrin T."/>
            <person name="Vuong H."/>
            <person name="Weaver B."/>
            <person name="Ciecko A."/>
            <person name="Tallon L."/>
            <person name="Jackson J."/>
            <person name="Pai G."/>
            <person name="Aken S.V."/>
            <person name="Utterback T."/>
            <person name="Reidmuller S."/>
            <person name="Feldblyum T."/>
            <person name="Hsiao J."/>
            <person name="Zismann V."/>
            <person name="Iobst S."/>
            <person name="de Vazeille A.R."/>
            <person name="Buell C.R."/>
            <person name="Ying K."/>
            <person name="Li Y."/>
            <person name="Lu T."/>
            <person name="Huang Y."/>
            <person name="Zhao Q."/>
            <person name="Feng Q."/>
            <person name="Zhang L."/>
            <person name="Zhu J."/>
            <person name="Weng Q."/>
            <person name="Mu J."/>
            <person name="Lu Y."/>
            <person name="Fan D."/>
            <person name="Liu Y."/>
            <person name="Guan J."/>
            <person name="Zhang Y."/>
            <person name="Yu S."/>
            <person name="Liu X."/>
            <person name="Zhang Y."/>
            <person name="Hong G."/>
            <person name="Han B."/>
            <person name="Choisne N."/>
            <person name="Demange N."/>
            <person name="Orjeda G."/>
            <person name="Samain S."/>
            <person name="Cattolico L."/>
            <person name="Pelletier E."/>
            <person name="Couloux A."/>
            <person name="Segurens B."/>
            <person name="Wincker P."/>
            <person name="D'Hont A."/>
            <person name="Scarpelli C."/>
            <person name="Weissenbach J."/>
            <person name="Salanoubat M."/>
            <person name="Quetier F."/>
            <person name="Yu Y."/>
            <person name="Kim H.R."/>
            <person name="Rambo T."/>
            <person name="Currie J."/>
            <person name="Collura K."/>
            <person name="Luo M."/>
            <person name="Yang T."/>
            <person name="Ammiraju J.S.S."/>
            <person name="Engler F."/>
            <person name="Soderlund C."/>
            <person name="Wing R.A."/>
            <person name="Palmer L.E."/>
            <person name="de la Bastide M."/>
            <person name="Spiegel L."/>
            <person name="Nascimento L."/>
            <person name="Zutavern T."/>
            <person name="O'Shaughnessy A."/>
            <person name="Dike S."/>
            <person name="Dedhia N."/>
            <person name="Preston R."/>
            <person name="Balija V."/>
            <person name="McCombie W.R."/>
            <person name="Chow T."/>
            <person name="Chen H."/>
            <person name="Chung M."/>
            <person name="Chen C."/>
            <person name="Shaw J."/>
            <person name="Wu H."/>
            <person name="Hsiao K."/>
            <person name="Chao Y."/>
            <person name="Chu M."/>
            <person name="Cheng C."/>
            <person name="Hour A."/>
            <person name="Lee P."/>
            <person name="Lin S."/>
            <person name="Lin Y."/>
            <person name="Liou J."/>
            <person name="Liu S."/>
            <person name="Hsing Y."/>
            <person name="Raghuvanshi S."/>
            <person name="Mohanty A."/>
            <person name="Bharti A.K."/>
            <person name="Gaur A."/>
            <person name="Gupta V."/>
            <person name="Kumar D."/>
            <person name="Ravi V."/>
            <person name="Vij S."/>
            <person name="Kapur A."/>
            <person name="Khurana P."/>
            <person name="Khurana P."/>
            <person name="Khurana J.P."/>
            <person name="Tyagi A.K."/>
            <person name="Gaikwad K."/>
            <person name="Singh A."/>
            <person name="Dalal V."/>
            <person name="Srivastava S."/>
            <person name="Dixit A."/>
            <person name="Pal A.K."/>
            <person name="Ghazi I.A."/>
            <person name="Yadav M."/>
            <person name="Pandit A."/>
            <person name="Bhargava A."/>
            <person name="Sureshbabu K."/>
            <person name="Batra K."/>
            <person name="Sharma T.R."/>
            <person name="Mohapatra T."/>
            <person name="Singh N.K."/>
            <person name="Messing J."/>
            <person name="Nelson A.B."/>
            <person name="Fuks G."/>
            <person name="Kavchok S."/>
            <person name="Keizer G."/>
            <person name="Linton E."/>
            <person name="Llaca V."/>
            <person name="Song R."/>
            <person name="Tanyolac B."/>
            <person name="Young S."/>
            <person name="Ho-Il K."/>
            <person name="Hahn J.H."/>
            <person name="Sangsakoo G."/>
            <person name="Vanavichit A."/>
            <person name="de Mattos Luiz.A.T."/>
            <person name="Zimmer P.D."/>
            <person name="Malone G."/>
            <person name="Dellagostin O."/>
            <person name="de Oliveira A.C."/>
            <person name="Bevan M."/>
            <person name="Bancroft I."/>
            <person name="Minx P."/>
            <person name="Cordum H."/>
            <person name="Wilson R."/>
            <person name="Cheng Z."/>
            <person name="Jin W."/>
            <person name="Jiang J."/>
            <person name="Leong S.A."/>
            <person name="Iwama H."/>
            <person name="Gojobori T."/>
            <person name="Itoh T."/>
            <person name="Niimura Y."/>
            <person name="Fujii Y."/>
            <person name="Habara T."/>
            <person name="Sakai H."/>
            <person name="Sato Y."/>
            <person name="Wilson G."/>
            <person name="Kumar K."/>
            <person name="McCouch S."/>
            <person name="Juretic N."/>
            <person name="Hoen D."/>
            <person name="Wright S."/>
            <person name="Bruskiewich R."/>
            <person name="Bureau T."/>
            <person name="Miyao A."/>
            <person name="Hirochika H."/>
            <person name="Nishikawa T."/>
            <person name="Kadowaki K."/>
            <person name="Sugiura M."/>
            <person name="Burr B."/>
            <person name="Sasaki T."/>
        </authorList>
    </citation>
    <scope>NUCLEOTIDE SEQUENCE [LARGE SCALE GENOMIC DNA]</scope>
    <source>
        <strain evidence="2">cv. Nipponbare</strain>
    </source>
</reference>
<dbReference type="AlphaFoldDB" id="A0A0P0VB25"/>
<dbReference type="PaxDb" id="39947-A0A0P0VB25"/>